<gene>
    <name evidence="9" type="ORF">PAC_03461</name>
</gene>
<protein>
    <submittedName>
        <fullName evidence="9">Related to MFS multidrug transporter</fullName>
    </submittedName>
</protein>
<dbReference type="PROSITE" id="PS50850">
    <property type="entry name" value="MFS"/>
    <property type="match status" value="1"/>
</dbReference>
<feature type="transmembrane region" description="Helical" evidence="6">
    <location>
        <begin position="207"/>
        <end position="228"/>
    </location>
</feature>
<dbReference type="InterPro" id="IPR036259">
    <property type="entry name" value="MFS_trans_sf"/>
</dbReference>
<dbReference type="OrthoDB" id="2351791at2759"/>
<evidence type="ECO:0000256" key="5">
    <source>
        <dbReference type="SAM" id="MobiDB-lite"/>
    </source>
</evidence>
<evidence type="ECO:0000259" key="8">
    <source>
        <dbReference type="PROSITE" id="PS50850"/>
    </source>
</evidence>
<dbReference type="Gene3D" id="1.20.1250.20">
    <property type="entry name" value="MFS general substrate transporter like domains"/>
    <property type="match status" value="1"/>
</dbReference>
<dbReference type="AlphaFoldDB" id="A0A1L7WLC7"/>
<evidence type="ECO:0000256" key="6">
    <source>
        <dbReference type="SAM" id="Phobius"/>
    </source>
</evidence>
<proteinExistence type="predicted"/>
<feature type="transmembrane region" description="Helical" evidence="6">
    <location>
        <begin position="371"/>
        <end position="390"/>
    </location>
</feature>
<dbReference type="PANTHER" id="PTHR23501">
    <property type="entry name" value="MAJOR FACILITATOR SUPERFAMILY"/>
    <property type="match status" value="1"/>
</dbReference>
<dbReference type="GO" id="GO:0005886">
    <property type="term" value="C:plasma membrane"/>
    <property type="evidence" value="ECO:0007669"/>
    <property type="project" value="TreeGrafter"/>
</dbReference>
<evidence type="ECO:0000256" key="4">
    <source>
        <dbReference type="ARBA" id="ARBA00023136"/>
    </source>
</evidence>
<feature type="transmembrane region" description="Helical" evidence="6">
    <location>
        <begin position="141"/>
        <end position="159"/>
    </location>
</feature>
<dbReference type="GO" id="GO:0022857">
    <property type="term" value="F:transmembrane transporter activity"/>
    <property type="evidence" value="ECO:0007669"/>
    <property type="project" value="InterPro"/>
</dbReference>
<organism evidence="9 10">
    <name type="scientific">Phialocephala subalpina</name>
    <dbReference type="NCBI Taxonomy" id="576137"/>
    <lineage>
        <taxon>Eukaryota</taxon>
        <taxon>Fungi</taxon>
        <taxon>Dikarya</taxon>
        <taxon>Ascomycota</taxon>
        <taxon>Pezizomycotina</taxon>
        <taxon>Leotiomycetes</taxon>
        <taxon>Helotiales</taxon>
        <taxon>Mollisiaceae</taxon>
        <taxon>Phialocephala</taxon>
        <taxon>Phialocephala fortinii species complex</taxon>
    </lineage>
</organism>
<keyword evidence="7" id="KW-0732">Signal</keyword>
<feature type="transmembrane region" description="Helical" evidence="6">
    <location>
        <begin position="483"/>
        <end position="502"/>
    </location>
</feature>
<reference evidence="9 10" key="1">
    <citation type="submission" date="2016-03" db="EMBL/GenBank/DDBJ databases">
        <authorList>
            <person name="Ploux O."/>
        </authorList>
    </citation>
    <scope>NUCLEOTIDE SEQUENCE [LARGE SCALE GENOMIC DNA]</scope>
    <source>
        <strain evidence="9 10">UAMH 11012</strain>
    </source>
</reference>
<feature type="transmembrane region" description="Helical" evidence="6">
    <location>
        <begin position="402"/>
        <end position="428"/>
    </location>
</feature>
<comment type="subcellular location">
    <subcellularLocation>
        <location evidence="1">Membrane</location>
        <topology evidence="1">Multi-pass membrane protein</topology>
    </subcellularLocation>
</comment>
<feature type="region of interest" description="Disordered" evidence="5">
    <location>
        <begin position="522"/>
        <end position="548"/>
    </location>
</feature>
<feature type="transmembrane region" description="Helical" evidence="6">
    <location>
        <begin position="340"/>
        <end position="359"/>
    </location>
</feature>
<dbReference type="InterPro" id="IPR020846">
    <property type="entry name" value="MFS_dom"/>
</dbReference>
<evidence type="ECO:0000256" key="3">
    <source>
        <dbReference type="ARBA" id="ARBA00022989"/>
    </source>
</evidence>
<name>A0A1L7WLC7_9HELO</name>
<feature type="transmembrane region" description="Helical" evidence="6">
    <location>
        <begin position="240"/>
        <end position="257"/>
    </location>
</feature>
<feature type="transmembrane region" description="Helical" evidence="6">
    <location>
        <begin position="171"/>
        <end position="195"/>
    </location>
</feature>
<dbReference type="SUPFAM" id="SSF103473">
    <property type="entry name" value="MFS general substrate transporter"/>
    <property type="match status" value="1"/>
</dbReference>
<accession>A0A1L7WLC7</accession>
<keyword evidence="2 6" id="KW-0812">Transmembrane</keyword>
<feature type="chain" id="PRO_5011978793" evidence="7">
    <location>
        <begin position="25"/>
        <end position="573"/>
    </location>
</feature>
<feature type="domain" description="Major facilitator superfamily (MFS) profile" evidence="8">
    <location>
        <begin position="12"/>
        <end position="507"/>
    </location>
</feature>
<dbReference type="PANTHER" id="PTHR23501:SF59">
    <property type="entry name" value="MAJOR FACILITATOR SUPERFAMILY (MFS) PROFILE DOMAIN-CONTAINING PROTEIN-RELATED"/>
    <property type="match status" value="1"/>
</dbReference>
<dbReference type="Proteomes" id="UP000184330">
    <property type="component" value="Unassembled WGS sequence"/>
</dbReference>
<sequence length="573" mass="61687">MSKSQRGAFAFCIVAICCWNFNAAIEATAFSVSLPASFPSTSVKDVHSSNIQGFWAVTAFQVCSTVLQPISASASTIFGRKAIVLLGIALFTIGAILASVAHNVALLLVGRCIQGAGGGILLTMTFVVLTDLVSLRERGKWAGVLSLVWLVGAVVGPVLGGAFSEKLSWRWIFWISLIFSAISFALVFMFLHVDAKVRSLRHVAQDIDWFGAFLFVASLTSFLIPLSWGGITYSWNNVRTLLPLILGVTGLVGWGLFEQFVATKPMIRLLVLGNRTAAVTYFGIFIHGMISFILIYYLPLYFQTALDFSPIVAGVALLPLCMASGLMAVVVGATIARTGLYCWAVFSGWTILIFGTGLLQLLNIGTSTPSWIFLTAVGGLGSGMLFTSLSSPAQASARDEDMIVAAGLCPFFRSLGQAFGVVIGDAIFQNQMKKSLSKYSEFNDSSLEFAKNALALTQTIKGLPHDSPSRIHIVESFVQSLKVVWWTMLCLAVLAGLLSLLTRSLTLNRVFKGQVSESAVRLTEGMGSSEAEESDKQTSNEDIENQQKSSWIGTTVSIERQTTIVGAVSSLHS</sequence>
<evidence type="ECO:0000256" key="7">
    <source>
        <dbReference type="SAM" id="SignalP"/>
    </source>
</evidence>
<feature type="transmembrane region" description="Helical" evidence="6">
    <location>
        <begin position="278"/>
        <end position="299"/>
    </location>
</feature>
<evidence type="ECO:0000256" key="2">
    <source>
        <dbReference type="ARBA" id="ARBA00022692"/>
    </source>
</evidence>
<evidence type="ECO:0000313" key="10">
    <source>
        <dbReference type="Proteomes" id="UP000184330"/>
    </source>
</evidence>
<keyword evidence="10" id="KW-1185">Reference proteome</keyword>
<feature type="signal peptide" evidence="7">
    <location>
        <begin position="1"/>
        <end position="24"/>
    </location>
</feature>
<keyword evidence="4 6" id="KW-0472">Membrane</keyword>
<evidence type="ECO:0000256" key="1">
    <source>
        <dbReference type="ARBA" id="ARBA00004141"/>
    </source>
</evidence>
<feature type="transmembrane region" description="Helical" evidence="6">
    <location>
        <begin position="108"/>
        <end position="129"/>
    </location>
</feature>
<feature type="transmembrane region" description="Helical" evidence="6">
    <location>
        <begin position="311"/>
        <end position="333"/>
    </location>
</feature>
<dbReference type="EMBL" id="FJOG01000004">
    <property type="protein sequence ID" value="CZR53581.1"/>
    <property type="molecule type" value="Genomic_DNA"/>
</dbReference>
<keyword evidence="3 6" id="KW-1133">Transmembrane helix</keyword>
<dbReference type="Pfam" id="PF07690">
    <property type="entry name" value="MFS_1"/>
    <property type="match status" value="1"/>
</dbReference>
<dbReference type="InterPro" id="IPR011701">
    <property type="entry name" value="MFS"/>
</dbReference>
<feature type="transmembrane region" description="Helical" evidence="6">
    <location>
        <begin position="82"/>
        <end position="102"/>
    </location>
</feature>
<feature type="transmembrane region" description="Helical" evidence="6">
    <location>
        <begin position="51"/>
        <end position="70"/>
    </location>
</feature>
<evidence type="ECO:0000313" key="9">
    <source>
        <dbReference type="EMBL" id="CZR53581.1"/>
    </source>
</evidence>
<dbReference type="Gene3D" id="1.20.1720.10">
    <property type="entry name" value="Multidrug resistance protein D"/>
    <property type="match status" value="1"/>
</dbReference>